<keyword evidence="2" id="KW-1185">Reference proteome</keyword>
<reference evidence="1" key="1">
    <citation type="journal article" date="2025" name="Int. J. Syst. Evol. Microbiol.">
        <title>Streptomyces citrinus sp. nov., with yellow diffusible pigment.</title>
        <authorList>
            <person name="He Y."/>
            <person name="Yang E."/>
            <person name="Xu J."/>
            <person name="Sun Y."/>
            <person name="Sun L."/>
        </authorList>
    </citation>
    <scope>NUCLEOTIDE SEQUENCE</scope>
    <source>
        <strain evidence="1">Q6</strain>
    </source>
</reference>
<evidence type="ECO:0000313" key="2">
    <source>
        <dbReference type="Proteomes" id="UP001432251"/>
    </source>
</evidence>
<dbReference type="Proteomes" id="UP001432251">
    <property type="component" value="Chromosome"/>
</dbReference>
<proteinExistence type="predicted"/>
<gene>
    <name evidence="1" type="primary">cutA</name>
    <name evidence="1" type="ORF">V2W30_12885</name>
</gene>
<evidence type="ECO:0000313" key="1">
    <source>
        <dbReference type="EMBL" id="WWQ64147.1"/>
    </source>
</evidence>
<accession>A0ACD5AAF9</accession>
<organism evidence="1 2">
    <name type="scientific">Streptomyces citrinus</name>
    <dbReference type="NCBI Taxonomy" id="3118173"/>
    <lineage>
        <taxon>Bacteria</taxon>
        <taxon>Bacillati</taxon>
        <taxon>Actinomycetota</taxon>
        <taxon>Actinomycetes</taxon>
        <taxon>Kitasatosporales</taxon>
        <taxon>Streptomycetaceae</taxon>
        <taxon>Streptomyces</taxon>
    </lineage>
</organism>
<sequence length="138" mass="15098">MGGVQKPQRTERTDRTEQGDLNDQADRSERAGSGVLAVLTTTDSREKADALARDAVAARLAACVQIGGPVTSVYRWEGDVESAQEWQVLLKTTEARYAELEGWLTERHDYETPEIVALPVVRGGAGYLAWVHDETSPA</sequence>
<dbReference type="EMBL" id="CP146022">
    <property type="protein sequence ID" value="WWQ64147.1"/>
    <property type="molecule type" value="Genomic_DNA"/>
</dbReference>
<protein>
    <submittedName>
        <fullName evidence="1">Divalent-cation tolerance protein CutA</fullName>
    </submittedName>
</protein>
<name>A0ACD5AAF9_9ACTN</name>